<dbReference type="EMBL" id="BDIP01003900">
    <property type="protein sequence ID" value="GIQ88258.1"/>
    <property type="molecule type" value="Genomic_DNA"/>
</dbReference>
<protein>
    <submittedName>
        <fullName evidence="1">Uncharacterized protein</fullName>
    </submittedName>
</protein>
<gene>
    <name evidence="1" type="ORF">KIPB_010464</name>
</gene>
<keyword evidence="2" id="KW-1185">Reference proteome</keyword>
<accession>A0A9K3GMK1</accession>
<name>A0A9K3GMK1_9EUKA</name>
<dbReference type="AlphaFoldDB" id="A0A9K3GMK1"/>
<evidence type="ECO:0000313" key="1">
    <source>
        <dbReference type="EMBL" id="GIQ88258.1"/>
    </source>
</evidence>
<comment type="caution">
    <text evidence="1">The sequence shown here is derived from an EMBL/GenBank/DDBJ whole genome shotgun (WGS) entry which is preliminary data.</text>
</comment>
<sequence length="113" mass="12331">MGDLLGVFNLDSGGDQFSIGKRTFGSSFDKDEGGSDKKKRPVVVSDEFCFPDTATLSEELDLTDLEASLPTAVPIPQPESDRDDLPVDQRKTIKHTVVFPPSDITFTPREACP</sequence>
<organism evidence="1 2">
    <name type="scientific">Kipferlia bialata</name>
    <dbReference type="NCBI Taxonomy" id="797122"/>
    <lineage>
        <taxon>Eukaryota</taxon>
        <taxon>Metamonada</taxon>
        <taxon>Carpediemonas-like organisms</taxon>
        <taxon>Kipferlia</taxon>
    </lineage>
</organism>
<proteinExistence type="predicted"/>
<reference evidence="1 2" key="1">
    <citation type="journal article" date="2018" name="PLoS ONE">
        <title>The draft genome of Kipferlia bialata reveals reductive genome evolution in fornicate parasites.</title>
        <authorList>
            <person name="Tanifuji G."/>
            <person name="Takabayashi S."/>
            <person name="Kume K."/>
            <person name="Takagi M."/>
            <person name="Nakayama T."/>
            <person name="Kamikawa R."/>
            <person name="Inagaki Y."/>
            <person name="Hashimoto T."/>
        </authorList>
    </citation>
    <scope>NUCLEOTIDE SEQUENCE [LARGE SCALE GENOMIC DNA]</scope>
    <source>
        <strain evidence="1">NY0173</strain>
    </source>
</reference>
<dbReference type="Proteomes" id="UP000265618">
    <property type="component" value="Unassembled WGS sequence"/>
</dbReference>
<evidence type="ECO:0000313" key="2">
    <source>
        <dbReference type="Proteomes" id="UP000265618"/>
    </source>
</evidence>